<organism evidence="6 7">
    <name type="scientific">Enhygromyxa salina</name>
    <dbReference type="NCBI Taxonomy" id="215803"/>
    <lineage>
        <taxon>Bacteria</taxon>
        <taxon>Pseudomonadati</taxon>
        <taxon>Myxococcota</taxon>
        <taxon>Polyangia</taxon>
        <taxon>Nannocystales</taxon>
        <taxon>Nannocystaceae</taxon>
        <taxon>Enhygromyxa</taxon>
    </lineage>
</organism>
<gene>
    <name evidence="6" type="ORF">DB30_01559</name>
</gene>
<dbReference type="InterPro" id="IPR036866">
    <property type="entry name" value="RibonucZ/Hydroxyglut_hydro"/>
</dbReference>
<dbReference type="CDD" id="cd16281">
    <property type="entry name" value="metallo-hydrolase-like_MBL-fold"/>
    <property type="match status" value="1"/>
</dbReference>
<evidence type="ECO:0000256" key="2">
    <source>
        <dbReference type="ARBA" id="ARBA00022723"/>
    </source>
</evidence>
<dbReference type="EMBL" id="JMCC02000135">
    <property type="protein sequence ID" value="KIG12368.1"/>
    <property type="molecule type" value="Genomic_DNA"/>
</dbReference>
<dbReference type="RefSeq" id="WP_052557894.1">
    <property type="nucleotide sequence ID" value="NZ_JMCC02000135.1"/>
</dbReference>
<comment type="caution">
    <text evidence="6">The sequence shown here is derived from an EMBL/GenBank/DDBJ whole genome shotgun (WGS) entry which is preliminary data.</text>
</comment>
<sequence>MQLHSVEGNTQKLDGGSMFGNCPRVLWERWAPADDKHRIDLACRSLLVRDKDRTILLETGIGAFFEPKLRERYGVQESDHVLLASLAALGVTPEQVDVVVLSHLHFDHAGGLLRAWAQTNGALELAFPNAAYVVGREAWDRAQHPHPRDRASFIPGLCELLEGTGRLELVDAECSATLGPAFSFSYSQGHTPGLMLTRVDSPRGPVTFMGDLIPGVPWVHLPITMGYDRYPELLIEEKQTMLERVVAEDGWAFFTHDPAVAAAKINRDERGKFGAGESLAQLAWDA</sequence>
<dbReference type="InterPro" id="IPR001279">
    <property type="entry name" value="Metallo-B-lactamas"/>
</dbReference>
<keyword evidence="3" id="KW-0378">Hydrolase</keyword>
<accession>A0A0C1ZMS7</accession>
<dbReference type="Gene3D" id="3.60.15.10">
    <property type="entry name" value="Ribonuclease Z/Hydroxyacylglutathione hydrolase-like"/>
    <property type="match status" value="1"/>
</dbReference>
<comment type="similarity">
    <text evidence="1">Belongs to the metallo-beta-lactamase superfamily.</text>
</comment>
<evidence type="ECO:0000259" key="5">
    <source>
        <dbReference type="SMART" id="SM00849"/>
    </source>
</evidence>
<evidence type="ECO:0000256" key="4">
    <source>
        <dbReference type="ARBA" id="ARBA00022833"/>
    </source>
</evidence>
<dbReference type="AlphaFoldDB" id="A0A0C1ZMS7"/>
<evidence type="ECO:0000256" key="1">
    <source>
        <dbReference type="ARBA" id="ARBA00007749"/>
    </source>
</evidence>
<evidence type="ECO:0000313" key="6">
    <source>
        <dbReference type="EMBL" id="KIG12368.1"/>
    </source>
</evidence>
<dbReference type="SMART" id="SM00849">
    <property type="entry name" value="Lactamase_B"/>
    <property type="match status" value="1"/>
</dbReference>
<dbReference type="Pfam" id="PF00753">
    <property type="entry name" value="Lactamase_B"/>
    <property type="match status" value="1"/>
</dbReference>
<dbReference type="PANTHER" id="PTHR42978">
    <property type="entry name" value="QUORUM-QUENCHING LACTONASE YTNP-RELATED-RELATED"/>
    <property type="match status" value="1"/>
</dbReference>
<feature type="domain" description="Metallo-beta-lactamase" evidence="5">
    <location>
        <begin position="42"/>
        <end position="256"/>
    </location>
</feature>
<proteinExistence type="inferred from homology"/>
<dbReference type="InterPro" id="IPR051013">
    <property type="entry name" value="MBL_superfamily_lactonases"/>
</dbReference>
<dbReference type="GO" id="GO:0016787">
    <property type="term" value="F:hydrolase activity"/>
    <property type="evidence" value="ECO:0007669"/>
    <property type="project" value="UniProtKB-KW"/>
</dbReference>
<evidence type="ECO:0000313" key="7">
    <source>
        <dbReference type="Proteomes" id="UP000031599"/>
    </source>
</evidence>
<protein>
    <recommendedName>
        <fullName evidence="5">Metallo-beta-lactamase domain-containing protein</fullName>
    </recommendedName>
</protein>
<dbReference type="SUPFAM" id="SSF56281">
    <property type="entry name" value="Metallo-hydrolase/oxidoreductase"/>
    <property type="match status" value="1"/>
</dbReference>
<evidence type="ECO:0000256" key="3">
    <source>
        <dbReference type="ARBA" id="ARBA00022801"/>
    </source>
</evidence>
<name>A0A0C1ZMS7_9BACT</name>
<reference evidence="6 7" key="1">
    <citation type="submission" date="2014-12" db="EMBL/GenBank/DDBJ databases">
        <title>Genome assembly of Enhygromyxa salina DSM 15201.</title>
        <authorList>
            <person name="Sharma G."/>
            <person name="Subramanian S."/>
        </authorList>
    </citation>
    <scope>NUCLEOTIDE SEQUENCE [LARGE SCALE GENOMIC DNA]</scope>
    <source>
        <strain evidence="6 7">DSM 15201</strain>
    </source>
</reference>
<dbReference type="PANTHER" id="PTHR42978:SF6">
    <property type="entry name" value="QUORUM-QUENCHING LACTONASE YTNP-RELATED"/>
    <property type="match status" value="1"/>
</dbReference>
<keyword evidence="4" id="KW-0862">Zinc</keyword>
<dbReference type="GO" id="GO:0046872">
    <property type="term" value="F:metal ion binding"/>
    <property type="evidence" value="ECO:0007669"/>
    <property type="project" value="UniProtKB-KW"/>
</dbReference>
<keyword evidence="2" id="KW-0479">Metal-binding</keyword>
<dbReference type="Proteomes" id="UP000031599">
    <property type="component" value="Unassembled WGS sequence"/>
</dbReference>